<name>A0A9D7ICS0_9RHOO</name>
<dbReference type="EMBL" id="JADJNC010000013">
    <property type="protein sequence ID" value="MBK7423305.1"/>
    <property type="molecule type" value="Genomic_DNA"/>
</dbReference>
<dbReference type="AlphaFoldDB" id="A0A9D7ICS0"/>
<sequence length="185" mass="20019">MSIKVSVITTANRTRCFTLDNSDSISHLLDSLKRSTHMFSGKPLIVGSAAQTEIFAASSIACIELETDSKLDGYLPGGQNLLITALSTEEAMAPFAGGLAGENFKARIDFYFQGGHVLHTRVEGERMAALAERLMNLTSIFEHPLLTYRLPQGGIGLMNPQAMTRSLVTPAVPDLPRDAWVAEPV</sequence>
<dbReference type="Proteomes" id="UP000886602">
    <property type="component" value="Unassembled WGS sequence"/>
</dbReference>
<evidence type="ECO:0000313" key="1">
    <source>
        <dbReference type="EMBL" id="MBK7423305.1"/>
    </source>
</evidence>
<reference evidence="1" key="1">
    <citation type="submission" date="2020-10" db="EMBL/GenBank/DDBJ databases">
        <title>Connecting structure to function with the recovery of over 1000 high-quality activated sludge metagenome-assembled genomes encoding full-length rRNA genes using long-read sequencing.</title>
        <authorList>
            <person name="Singleton C.M."/>
            <person name="Petriglieri F."/>
            <person name="Kristensen J.M."/>
            <person name="Kirkegaard R.H."/>
            <person name="Michaelsen T.Y."/>
            <person name="Andersen M.H."/>
            <person name="Karst S.M."/>
            <person name="Dueholm M.S."/>
            <person name="Nielsen P.H."/>
            <person name="Albertsen M."/>
        </authorList>
    </citation>
    <scope>NUCLEOTIDE SEQUENCE</scope>
    <source>
        <strain evidence="1">EsbW_18-Q3-R4-48_MAXAC.044</strain>
    </source>
</reference>
<proteinExistence type="predicted"/>
<protein>
    <submittedName>
        <fullName evidence="1">Uncharacterized protein</fullName>
    </submittedName>
</protein>
<comment type="caution">
    <text evidence="1">The sequence shown here is derived from an EMBL/GenBank/DDBJ whole genome shotgun (WGS) entry which is preliminary data.</text>
</comment>
<gene>
    <name evidence="1" type="ORF">IPJ48_09500</name>
</gene>
<evidence type="ECO:0000313" key="2">
    <source>
        <dbReference type="Proteomes" id="UP000886602"/>
    </source>
</evidence>
<accession>A0A9D7ICS0</accession>
<organism evidence="1 2">
    <name type="scientific">Candidatus Propionivibrio dominans</name>
    <dbReference type="NCBI Taxonomy" id="2954373"/>
    <lineage>
        <taxon>Bacteria</taxon>
        <taxon>Pseudomonadati</taxon>
        <taxon>Pseudomonadota</taxon>
        <taxon>Betaproteobacteria</taxon>
        <taxon>Rhodocyclales</taxon>
        <taxon>Rhodocyclaceae</taxon>
        <taxon>Propionivibrio</taxon>
    </lineage>
</organism>